<dbReference type="Proteomes" id="UP000466307">
    <property type="component" value="Unassembled WGS sequence"/>
</dbReference>
<comment type="caution">
    <text evidence="2">The sequence shown here is derived from an EMBL/GenBank/DDBJ whole genome shotgun (WGS) entry which is preliminary data.</text>
</comment>
<keyword evidence="3" id="KW-1185">Reference proteome</keyword>
<dbReference type="PANTHER" id="PTHR30569:SF0">
    <property type="entry name" value="CYTOSINE PERMEASE"/>
    <property type="match status" value="1"/>
</dbReference>
<dbReference type="RefSeq" id="WP_157079497.1">
    <property type="nucleotide sequence ID" value="NZ_JAADZU010000002.1"/>
</dbReference>
<feature type="transmembrane region" description="Helical" evidence="1">
    <location>
        <begin position="215"/>
        <end position="236"/>
    </location>
</feature>
<feature type="transmembrane region" description="Helical" evidence="1">
    <location>
        <begin position="407"/>
        <end position="429"/>
    </location>
</feature>
<keyword evidence="1" id="KW-0812">Transmembrane</keyword>
<evidence type="ECO:0000256" key="1">
    <source>
        <dbReference type="SAM" id="Phobius"/>
    </source>
</evidence>
<dbReference type="Gene3D" id="1.10.4160.10">
    <property type="entry name" value="Hydantoin permease"/>
    <property type="match status" value="1"/>
</dbReference>
<organism evidence="2 3">
    <name type="scientific">Gordonia desulfuricans</name>
    <dbReference type="NCBI Taxonomy" id="89051"/>
    <lineage>
        <taxon>Bacteria</taxon>
        <taxon>Bacillati</taxon>
        <taxon>Actinomycetota</taxon>
        <taxon>Actinomycetes</taxon>
        <taxon>Mycobacteriales</taxon>
        <taxon>Gordoniaceae</taxon>
        <taxon>Gordonia</taxon>
    </lineage>
</organism>
<feature type="transmembrane region" description="Helical" evidence="1">
    <location>
        <begin position="103"/>
        <end position="125"/>
    </location>
</feature>
<feature type="transmembrane region" description="Helical" evidence="1">
    <location>
        <begin position="174"/>
        <end position="192"/>
    </location>
</feature>
<feature type="transmembrane region" description="Helical" evidence="1">
    <location>
        <begin position="257"/>
        <end position="277"/>
    </location>
</feature>
<dbReference type="EMBL" id="JAADZU010000002">
    <property type="protein sequence ID" value="NDK88161.1"/>
    <property type="molecule type" value="Genomic_DNA"/>
</dbReference>
<feature type="transmembrane region" description="Helical" evidence="1">
    <location>
        <begin position="289"/>
        <end position="306"/>
    </location>
</feature>
<gene>
    <name evidence="2" type="ORF">GYA93_00975</name>
</gene>
<reference evidence="2 3" key="1">
    <citation type="submission" date="2020-01" db="EMBL/GenBank/DDBJ databases">
        <title>Investigation of new actinobacteria for the biodesulphurisation of diesel fuel.</title>
        <authorList>
            <person name="Athi Narayanan S.M."/>
        </authorList>
    </citation>
    <scope>NUCLEOTIDE SEQUENCE [LARGE SCALE GENOMIC DNA]</scope>
    <source>
        <strain evidence="2 3">213E</strain>
    </source>
</reference>
<dbReference type="AlphaFoldDB" id="A0A7K3LJC0"/>
<dbReference type="InterPro" id="IPR030191">
    <property type="entry name" value="CodB"/>
</dbReference>
<dbReference type="GO" id="GO:0015209">
    <property type="term" value="F:cytosine transmembrane transporter activity"/>
    <property type="evidence" value="ECO:0007669"/>
    <property type="project" value="InterPro"/>
</dbReference>
<proteinExistence type="predicted"/>
<dbReference type="GO" id="GO:0005886">
    <property type="term" value="C:plasma membrane"/>
    <property type="evidence" value="ECO:0007669"/>
    <property type="project" value="TreeGrafter"/>
</dbReference>
<accession>A0A7K3LJC0</accession>
<feature type="transmembrane region" description="Helical" evidence="1">
    <location>
        <begin position="145"/>
        <end position="162"/>
    </location>
</feature>
<feature type="transmembrane region" description="Helical" evidence="1">
    <location>
        <begin position="69"/>
        <end position="91"/>
    </location>
</feature>
<evidence type="ECO:0000313" key="2">
    <source>
        <dbReference type="EMBL" id="NDK88161.1"/>
    </source>
</evidence>
<feature type="transmembrane region" description="Helical" evidence="1">
    <location>
        <begin position="41"/>
        <end position="63"/>
    </location>
</feature>
<evidence type="ECO:0000313" key="3">
    <source>
        <dbReference type="Proteomes" id="UP000466307"/>
    </source>
</evidence>
<keyword evidence="1" id="KW-0472">Membrane</keyword>
<sequence>MGTSDAHMVADDPAEAAALANDFANQRVPLKYRMSARSLAGAWWAFASAMFWLIFAALVAETVGTKDALIGMGLSVVAYGLINWLISIYAARTGTTVNIFSTALFGKVGGLLAPLLLAVTAIWFATLEGSVIAVAFKQFFGFWDIRIWYLIVVLYSVPLVIGSVRTFLDKFNRYLLPFYIAGLTAAVLWTIIEHGYSNDWLRHEGAVHTAGGPGWIWAFTAFMGDWVLMMATWDYARFGRPERKQERINGVYSFGPVFYFFTIVVNGLVGIFVAFTIPTDGPLNEASAVIGIVSLMGFWGLLLVWISQTRINTANFFLAATNLQNTATGVLGLAVSRRVWVVVVGVVVYLVMLSNVLTFIVQALAYQALFTVTWTAVVVVRIVWGLFRDRRADDVVDASPQAPVPTVRWFGLIGWLSGAAVGCLMLALGGQASAAWTWALPSALAISCVVYGSLLELAYRRRVQATDLVIPA</sequence>
<feature type="transmembrane region" description="Helical" evidence="1">
    <location>
        <begin position="366"/>
        <end position="387"/>
    </location>
</feature>
<name>A0A7K3LJC0_9ACTN</name>
<protein>
    <submittedName>
        <fullName evidence="2">Allantoin permease</fullName>
    </submittedName>
</protein>
<feature type="transmembrane region" description="Helical" evidence="1">
    <location>
        <begin position="435"/>
        <end position="454"/>
    </location>
</feature>
<keyword evidence="1" id="KW-1133">Transmembrane helix</keyword>
<feature type="transmembrane region" description="Helical" evidence="1">
    <location>
        <begin position="339"/>
        <end position="360"/>
    </location>
</feature>
<dbReference type="PANTHER" id="PTHR30569">
    <property type="entry name" value="CYTOSINE TRANSPORTER CODB"/>
    <property type="match status" value="1"/>
</dbReference>